<gene>
    <name evidence="14" type="ORF">QQF64_006675</name>
</gene>
<keyword evidence="7" id="KW-0863">Zinc-finger</keyword>
<dbReference type="InterPro" id="IPR049431">
    <property type="entry name" value="UVSSA_C"/>
</dbReference>
<keyword evidence="6" id="KW-0227">DNA damage</keyword>
<evidence type="ECO:0000313" key="14">
    <source>
        <dbReference type="EMBL" id="KAL1261410.1"/>
    </source>
</evidence>
<comment type="similarity">
    <text evidence="2">Belongs to the UVSSA family.</text>
</comment>
<keyword evidence="5" id="KW-0479">Metal-binding</keyword>
<evidence type="ECO:0000256" key="7">
    <source>
        <dbReference type="ARBA" id="ARBA00022771"/>
    </source>
</evidence>
<keyword evidence="15" id="KW-1185">Reference proteome</keyword>
<keyword evidence="4" id="KW-0158">Chromosome</keyword>
<evidence type="ECO:0000256" key="2">
    <source>
        <dbReference type="ARBA" id="ARBA00009240"/>
    </source>
</evidence>
<evidence type="ECO:0000256" key="8">
    <source>
        <dbReference type="ARBA" id="ARBA00022833"/>
    </source>
</evidence>
<feature type="compositionally biased region" description="Basic and acidic residues" evidence="12">
    <location>
        <begin position="252"/>
        <end position="275"/>
    </location>
</feature>
<evidence type="ECO:0000256" key="3">
    <source>
        <dbReference type="ARBA" id="ARBA00022111"/>
    </source>
</evidence>
<evidence type="ECO:0000256" key="12">
    <source>
        <dbReference type="SAM" id="MobiDB-lite"/>
    </source>
</evidence>
<sequence>MEQVEEAGYIKMDQTMRDKLSQLVEELTTSGEPQLNQDKMKEVKKICKVSTDYVDHFYHLIMTQLNQEHAEIRLSAFQMVSEIFSRSHHFRGLLITNFQEFLELTVETDTEQPLPPPKEVARKLRTLAIQTVQSWHATYGEAYKKLSLGYHFLKQIKKVDFHDVEARTLAERKRQEEKQKRLERIYREKLEKAKQEMEEMTTEIEETLTEMNNCIKLLATDDLNLFNEEASIAKTSVGAENISDQPCCSKDLSNEQNRKMTEKKNDEGQTDKSSDESDTEEVPDEDVFLRSTGLMSYGYQLELNVSTDLKLRETEENEALVNTVRDLHRLITTRHLPLVQSWIHVFTKVGVEEELMRRGTELKKSLEHALRKHEYLHIDYKNRERRVMRAPEDGEDDDDDFVDVPEKEGYEPHIPEHLRAEYGLDETPSTSTSGTKTKLSKPVVKPHVPLVSSSLSRLKRTMYDEEQDPTCAAATLRVLKQRLHSTPSTSMSGSSTEVAVSSSDQGCINIDTPHRHPSDKASVKAPVVPFGVDLYYWGEEQPTAGKIIKNASQHQFWVPHEVEEEVENEELSAEMKSRHITFAGKFEPVEHKCKAPLPNGSLCERQDRVKCPFHGRIIPRDELGRPINPEDALRLEKEKRKLKEEQPDWRDPELMREIEAATGEDLGSSKTYGKGKNTRKGKSKKKYPNLTDLKQNASTSRSRLEKKVFNKSSMRRVTEVMNKMDKRKHEKFSNQFNYALN</sequence>
<evidence type="ECO:0000256" key="9">
    <source>
        <dbReference type="ARBA" id="ARBA00023054"/>
    </source>
</evidence>
<feature type="region of interest" description="Disordered" evidence="12">
    <location>
        <begin position="424"/>
        <end position="443"/>
    </location>
</feature>
<feature type="compositionally biased region" description="Polar residues" evidence="12">
    <location>
        <begin position="692"/>
        <end position="701"/>
    </location>
</feature>
<dbReference type="Pfam" id="PF20867">
    <property type="entry name" value="UVSSA_N"/>
    <property type="match status" value="1"/>
</dbReference>
<proteinExistence type="inferred from homology"/>
<dbReference type="PANTHER" id="PTHR28670">
    <property type="entry name" value="UV-STIMULATED SCAFFOLD PROTEIN A"/>
    <property type="match status" value="1"/>
</dbReference>
<keyword evidence="8" id="KW-0862">Zinc</keyword>
<evidence type="ECO:0000256" key="11">
    <source>
        <dbReference type="SAM" id="Coils"/>
    </source>
</evidence>
<organism evidence="14 15">
    <name type="scientific">Cirrhinus molitorella</name>
    <name type="common">mud carp</name>
    <dbReference type="NCBI Taxonomy" id="172907"/>
    <lineage>
        <taxon>Eukaryota</taxon>
        <taxon>Metazoa</taxon>
        <taxon>Chordata</taxon>
        <taxon>Craniata</taxon>
        <taxon>Vertebrata</taxon>
        <taxon>Euteleostomi</taxon>
        <taxon>Actinopterygii</taxon>
        <taxon>Neopterygii</taxon>
        <taxon>Teleostei</taxon>
        <taxon>Ostariophysi</taxon>
        <taxon>Cypriniformes</taxon>
        <taxon>Cyprinidae</taxon>
        <taxon>Labeoninae</taxon>
        <taxon>Labeonini</taxon>
        <taxon>Cirrhinus</taxon>
    </lineage>
</organism>
<feature type="coiled-coil region" evidence="11">
    <location>
        <begin position="172"/>
        <end position="210"/>
    </location>
</feature>
<dbReference type="InterPro" id="IPR018610">
    <property type="entry name" value="UVSSA"/>
</dbReference>
<feature type="region of interest" description="Disordered" evidence="12">
    <location>
        <begin position="661"/>
        <end position="705"/>
    </location>
</feature>
<evidence type="ECO:0000256" key="6">
    <source>
        <dbReference type="ARBA" id="ARBA00022763"/>
    </source>
</evidence>
<evidence type="ECO:0000256" key="1">
    <source>
        <dbReference type="ARBA" id="ARBA00004286"/>
    </source>
</evidence>
<dbReference type="EMBL" id="JAYMGO010000014">
    <property type="protein sequence ID" value="KAL1261410.1"/>
    <property type="molecule type" value="Genomic_DNA"/>
</dbReference>
<feature type="compositionally biased region" description="Basic residues" evidence="12">
    <location>
        <begin position="676"/>
        <end position="687"/>
    </location>
</feature>
<feature type="compositionally biased region" description="Acidic residues" evidence="12">
    <location>
        <begin position="276"/>
        <end position="285"/>
    </location>
</feature>
<dbReference type="Pfam" id="PF09740">
    <property type="entry name" value="DUF2043"/>
    <property type="match status" value="1"/>
</dbReference>
<feature type="region of interest" description="Disordered" evidence="12">
    <location>
        <begin position="243"/>
        <end position="285"/>
    </location>
</feature>
<keyword evidence="9 11" id="KW-0175">Coiled coil</keyword>
<name>A0ABR3M8I1_9TELE</name>
<evidence type="ECO:0000313" key="15">
    <source>
        <dbReference type="Proteomes" id="UP001558613"/>
    </source>
</evidence>
<accession>A0ABR3M8I1</accession>
<feature type="compositionally biased region" description="Low complexity" evidence="12">
    <location>
        <begin position="429"/>
        <end position="441"/>
    </location>
</feature>
<feature type="domain" description="UV-stimulated scaffold protein A C-terminal" evidence="13">
    <location>
        <begin position="524"/>
        <end position="628"/>
    </location>
</feature>
<dbReference type="Proteomes" id="UP001558613">
    <property type="component" value="Unassembled WGS sequence"/>
</dbReference>
<comment type="subcellular location">
    <subcellularLocation>
        <location evidence="1">Chromosome</location>
    </subcellularLocation>
</comment>
<evidence type="ECO:0000259" key="13">
    <source>
        <dbReference type="Pfam" id="PF09740"/>
    </source>
</evidence>
<comment type="caution">
    <text evidence="14">The sequence shown here is derived from an EMBL/GenBank/DDBJ whole genome shotgun (WGS) entry which is preliminary data.</text>
</comment>
<dbReference type="InterPro" id="IPR049408">
    <property type="entry name" value="UVSSA_N_a-solenoid_rpt"/>
</dbReference>
<dbReference type="PANTHER" id="PTHR28670:SF1">
    <property type="entry name" value="UV-STIMULATED SCAFFOLD PROTEIN A"/>
    <property type="match status" value="1"/>
</dbReference>
<keyword evidence="10" id="KW-0234">DNA repair</keyword>
<evidence type="ECO:0000256" key="5">
    <source>
        <dbReference type="ARBA" id="ARBA00022723"/>
    </source>
</evidence>
<evidence type="ECO:0000256" key="4">
    <source>
        <dbReference type="ARBA" id="ARBA00022454"/>
    </source>
</evidence>
<reference evidence="14 15" key="1">
    <citation type="submission" date="2023-09" db="EMBL/GenBank/DDBJ databases">
        <authorList>
            <person name="Wang M."/>
        </authorList>
    </citation>
    <scope>NUCLEOTIDE SEQUENCE [LARGE SCALE GENOMIC DNA]</scope>
    <source>
        <strain evidence="14">GT-2023</strain>
        <tissue evidence="14">Liver</tissue>
    </source>
</reference>
<protein>
    <recommendedName>
        <fullName evidence="3">UV-stimulated scaffold protein A</fullName>
    </recommendedName>
</protein>
<evidence type="ECO:0000256" key="10">
    <source>
        <dbReference type="ARBA" id="ARBA00023204"/>
    </source>
</evidence>